<keyword evidence="1 4" id="KW-0805">Transcription regulation</keyword>
<evidence type="ECO:0000256" key="4">
    <source>
        <dbReference type="PIRNR" id="PIRNR006707"/>
    </source>
</evidence>
<dbReference type="Pfam" id="PF12802">
    <property type="entry name" value="MarR_2"/>
    <property type="match status" value="1"/>
</dbReference>
<keyword evidence="3 4" id="KW-0804">Transcription</keyword>
<keyword evidence="2 4" id="KW-0238">DNA-binding</keyword>
<dbReference type="PANTHER" id="PTHR38465:SF1">
    <property type="entry name" value="HTH-TYPE TRANSCRIPTIONAL REGULATOR MJ1563-RELATED"/>
    <property type="match status" value="1"/>
</dbReference>
<dbReference type="RefSeq" id="WP_109339824.1">
    <property type="nucleotide sequence ID" value="NZ_CP029347.1"/>
</dbReference>
<comment type="similarity">
    <text evidence="4">Belongs to the GbsR family.</text>
</comment>
<evidence type="ECO:0000313" key="6">
    <source>
        <dbReference type="EMBL" id="AWL12229.1"/>
    </source>
</evidence>
<dbReference type="Gene3D" id="1.10.10.10">
    <property type="entry name" value="Winged helix-like DNA-binding domain superfamily/Winged helix DNA-binding domain"/>
    <property type="match status" value="1"/>
</dbReference>
<feature type="domain" description="HTH marR-type" evidence="5">
    <location>
        <begin position="22"/>
        <end position="80"/>
    </location>
</feature>
<gene>
    <name evidence="6" type="ORF">HMF8227_01756</name>
</gene>
<organism evidence="6 7">
    <name type="scientific">Saliniradius amylolyticus</name>
    <dbReference type="NCBI Taxonomy" id="2183582"/>
    <lineage>
        <taxon>Bacteria</taxon>
        <taxon>Pseudomonadati</taxon>
        <taxon>Pseudomonadota</taxon>
        <taxon>Gammaproteobacteria</taxon>
        <taxon>Alteromonadales</taxon>
        <taxon>Alteromonadaceae</taxon>
        <taxon>Saliniradius</taxon>
    </lineage>
</organism>
<dbReference type="InterPro" id="IPR026282">
    <property type="entry name" value="MJ1563"/>
</dbReference>
<evidence type="ECO:0000259" key="5">
    <source>
        <dbReference type="Pfam" id="PF12802"/>
    </source>
</evidence>
<evidence type="ECO:0000256" key="3">
    <source>
        <dbReference type="ARBA" id="ARBA00023163"/>
    </source>
</evidence>
<dbReference type="GO" id="GO:0003677">
    <property type="term" value="F:DNA binding"/>
    <property type="evidence" value="ECO:0007669"/>
    <property type="project" value="UniProtKB-UniRule"/>
</dbReference>
<dbReference type="PIRSF" id="PIRSF006707">
    <property type="entry name" value="MJ1563"/>
    <property type="match status" value="1"/>
</dbReference>
<dbReference type="CDD" id="cd00090">
    <property type="entry name" value="HTH_ARSR"/>
    <property type="match status" value="1"/>
</dbReference>
<dbReference type="PANTHER" id="PTHR38465">
    <property type="entry name" value="HTH-TYPE TRANSCRIPTIONAL REGULATOR MJ1563-RELATED"/>
    <property type="match status" value="1"/>
</dbReference>
<evidence type="ECO:0000256" key="1">
    <source>
        <dbReference type="ARBA" id="ARBA00023015"/>
    </source>
</evidence>
<dbReference type="Proteomes" id="UP000245728">
    <property type="component" value="Chromosome"/>
</dbReference>
<dbReference type="InterPro" id="IPR011991">
    <property type="entry name" value="ArsR-like_HTH"/>
</dbReference>
<keyword evidence="7" id="KW-1185">Reference proteome</keyword>
<dbReference type="InterPro" id="IPR052362">
    <property type="entry name" value="HTH-GbsR_regulator"/>
</dbReference>
<accession>A0A2S2E3Q7</accession>
<dbReference type="OrthoDB" id="9792628at2"/>
<dbReference type="GO" id="GO:0003700">
    <property type="term" value="F:DNA-binding transcription factor activity"/>
    <property type="evidence" value="ECO:0007669"/>
    <property type="project" value="InterPro"/>
</dbReference>
<sequence>MKLTPQVEDCVVHFGEMGSRWGFNRTVGQMLALIVFTEHALNADQIAEALGVSRGNVSMATKELQSWQLIRTQRKPGDRKDYYVPNGSLWQLAQRVMAERKKREVDPTLSMLRGALMDADQNDTSEHAQQRLQEMHDLLELFCHWFDDMQTMRPEHLQSLMKLGTGVGKLLQFSDRIRPGREDAS</sequence>
<reference evidence="6 7" key="1">
    <citation type="submission" date="2018-05" db="EMBL/GenBank/DDBJ databases">
        <title>Salinimonas sp. HMF8227 Genome sequencing and assembly.</title>
        <authorList>
            <person name="Kang H."/>
            <person name="Kang J."/>
            <person name="Cha I."/>
            <person name="Kim H."/>
            <person name="Joh K."/>
        </authorList>
    </citation>
    <scope>NUCLEOTIDE SEQUENCE [LARGE SCALE GENOMIC DNA]</scope>
    <source>
        <strain evidence="6 7">HMF8227</strain>
    </source>
</reference>
<evidence type="ECO:0000256" key="2">
    <source>
        <dbReference type="ARBA" id="ARBA00023125"/>
    </source>
</evidence>
<protein>
    <recommendedName>
        <fullName evidence="4">HTH-type transcriptional regulator</fullName>
    </recommendedName>
</protein>
<dbReference type="InterPro" id="IPR036388">
    <property type="entry name" value="WH-like_DNA-bd_sf"/>
</dbReference>
<name>A0A2S2E3Q7_9ALTE</name>
<dbReference type="InterPro" id="IPR036390">
    <property type="entry name" value="WH_DNA-bd_sf"/>
</dbReference>
<dbReference type="InterPro" id="IPR000835">
    <property type="entry name" value="HTH_MarR-typ"/>
</dbReference>
<evidence type="ECO:0000313" key="7">
    <source>
        <dbReference type="Proteomes" id="UP000245728"/>
    </source>
</evidence>
<dbReference type="KEGG" id="salh:HMF8227_01756"/>
<dbReference type="AlphaFoldDB" id="A0A2S2E3Q7"/>
<dbReference type="SUPFAM" id="SSF46785">
    <property type="entry name" value="Winged helix' DNA-binding domain"/>
    <property type="match status" value="1"/>
</dbReference>
<proteinExistence type="inferred from homology"/>
<dbReference type="EMBL" id="CP029347">
    <property type="protein sequence ID" value="AWL12229.1"/>
    <property type="molecule type" value="Genomic_DNA"/>
</dbReference>